<dbReference type="Proteomes" id="UP001335720">
    <property type="component" value="Chromosome"/>
</dbReference>
<dbReference type="AlphaFoldDB" id="A0AA48HVX1"/>
<dbReference type="EMBL" id="AP027925">
    <property type="protein sequence ID" value="BED92358.1"/>
    <property type="molecule type" value="Genomic_DNA"/>
</dbReference>
<feature type="transmembrane region" description="Helical" evidence="1">
    <location>
        <begin position="229"/>
        <end position="251"/>
    </location>
</feature>
<feature type="transmembrane region" description="Helical" evidence="1">
    <location>
        <begin position="57"/>
        <end position="77"/>
    </location>
</feature>
<feature type="transmembrane region" description="Helical" evidence="1">
    <location>
        <begin position="12"/>
        <end position="37"/>
    </location>
</feature>
<proteinExistence type="predicted"/>
<feature type="transmembrane region" description="Helical" evidence="1">
    <location>
        <begin position="98"/>
        <end position="120"/>
    </location>
</feature>
<organism evidence="2">
    <name type="scientific">Candidatus Paraimprobicoccus trichonymphae</name>
    <dbReference type="NCBI Taxonomy" id="3033793"/>
    <lineage>
        <taxon>Bacteria</taxon>
        <taxon>Bacillati</taxon>
        <taxon>Bacillota</taxon>
        <taxon>Clostridia</taxon>
        <taxon>Candidatus Paraimprobicoccus</taxon>
    </lineage>
</organism>
<protein>
    <submittedName>
        <fullName evidence="2">Sporulation integral membrane protein YlbJ</fullName>
    </submittedName>
</protein>
<gene>
    <name evidence="2" type="ORF">RsTaC01_0054</name>
</gene>
<feature type="transmembrane region" description="Helical" evidence="1">
    <location>
        <begin position="307"/>
        <end position="327"/>
    </location>
</feature>
<evidence type="ECO:0000313" key="2">
    <source>
        <dbReference type="EMBL" id="BED92358.1"/>
    </source>
</evidence>
<keyword evidence="1" id="KW-1133">Transmembrane helix</keyword>
<sequence length="336" mass="37846">MFPEFYSLGVSTGINFCINILIPSLFPFMFLSCFIVNSGISEEFGKLISFLSKFLFYLPSCTGSSIILSLLGGYPVGAKLVSSLYKRKLISQEQANRMLCFVINSGPAFAITTLGLKLLSNKTFGLIIYLSQIISSLLIATILGIFARIKNKNLKIQNTYSIKKPEIFSAFINSSIETIDSIVNMCAFIIIFSCIIFIINKLICHNLFLISILEITSGCVELAREKIPIYLISFFVAWSGICIHFQIFSIMNIKKFNFKRLKFILFRFIHGVLSGITTYILLIIFKIDIQVFSNGISFKSNFISNSTSIYGSIFLLLTSVFFIISSFESEIFNLTR</sequence>
<name>A0AA48HVX1_9FIRM</name>
<evidence type="ECO:0000256" key="1">
    <source>
        <dbReference type="SAM" id="Phobius"/>
    </source>
</evidence>
<keyword evidence="1" id="KW-0812">Transmembrane</keyword>
<dbReference type="KEGG" id="ptrh:RsTaC01_0054"/>
<accession>A0AA48HVX1</accession>
<keyword evidence="1" id="KW-0472">Membrane</keyword>
<reference evidence="2" key="1">
    <citation type="journal article" date="2023" name="ISME J.">
        <title>Emergence of putative energy parasites within Clostridia revealed by genome analysis of a novel endosymbiotic clade.</title>
        <authorList>
            <person name="Takahashi K."/>
            <person name="Kuwahara H."/>
            <person name="Horikawa Y."/>
            <person name="Izawa K."/>
            <person name="Kato D."/>
            <person name="Inagaki T."/>
            <person name="Yuki M."/>
            <person name="Ohkuma M."/>
            <person name="Hongoh Y."/>
        </authorList>
    </citation>
    <scope>NUCLEOTIDE SEQUENCE</scope>
    <source>
        <strain evidence="2">RsTa-C01</strain>
    </source>
</reference>
<feature type="transmembrane region" description="Helical" evidence="1">
    <location>
        <begin position="182"/>
        <end position="209"/>
    </location>
</feature>
<feature type="transmembrane region" description="Helical" evidence="1">
    <location>
        <begin position="126"/>
        <end position="147"/>
    </location>
</feature>
<feature type="transmembrane region" description="Helical" evidence="1">
    <location>
        <begin position="263"/>
        <end position="287"/>
    </location>
</feature>